<reference evidence="2" key="2">
    <citation type="journal article" date="2015" name="Data Brief">
        <title>Shoot transcriptome of the giant reed, Arundo donax.</title>
        <authorList>
            <person name="Barrero R.A."/>
            <person name="Guerrero F.D."/>
            <person name="Moolhuijzen P."/>
            <person name="Goolsby J.A."/>
            <person name="Tidwell J."/>
            <person name="Bellgard S.E."/>
            <person name="Bellgard M.I."/>
        </authorList>
    </citation>
    <scope>NUCLEOTIDE SEQUENCE</scope>
    <source>
        <tissue evidence="2">Shoot tissue taken approximately 20 cm above the soil surface</tissue>
    </source>
</reference>
<dbReference type="EMBL" id="GBRH01218485">
    <property type="protein sequence ID" value="JAD79410.1"/>
    <property type="molecule type" value="Transcribed_RNA"/>
</dbReference>
<proteinExistence type="predicted"/>
<organism evidence="2">
    <name type="scientific">Arundo donax</name>
    <name type="common">Giant reed</name>
    <name type="synonym">Donax arundinaceus</name>
    <dbReference type="NCBI Taxonomy" id="35708"/>
    <lineage>
        <taxon>Eukaryota</taxon>
        <taxon>Viridiplantae</taxon>
        <taxon>Streptophyta</taxon>
        <taxon>Embryophyta</taxon>
        <taxon>Tracheophyta</taxon>
        <taxon>Spermatophyta</taxon>
        <taxon>Magnoliopsida</taxon>
        <taxon>Liliopsida</taxon>
        <taxon>Poales</taxon>
        <taxon>Poaceae</taxon>
        <taxon>PACMAD clade</taxon>
        <taxon>Arundinoideae</taxon>
        <taxon>Arundineae</taxon>
        <taxon>Arundo</taxon>
    </lineage>
</organism>
<dbReference type="AlphaFoldDB" id="A0A0A9D191"/>
<protein>
    <submittedName>
        <fullName evidence="2">CDKG2</fullName>
    </submittedName>
</protein>
<evidence type="ECO:0000313" key="2">
    <source>
        <dbReference type="EMBL" id="JAD79410.1"/>
    </source>
</evidence>
<feature type="compositionally biased region" description="Polar residues" evidence="1">
    <location>
        <begin position="196"/>
        <end position="206"/>
    </location>
</feature>
<feature type="region of interest" description="Disordered" evidence="1">
    <location>
        <begin position="193"/>
        <end position="218"/>
    </location>
</feature>
<reference evidence="2" key="1">
    <citation type="submission" date="2014-09" db="EMBL/GenBank/DDBJ databases">
        <authorList>
            <person name="Magalhaes I.L.F."/>
            <person name="Oliveira U."/>
            <person name="Santos F.R."/>
            <person name="Vidigal T.H.D.A."/>
            <person name="Brescovit A.D."/>
            <person name="Santos A.J."/>
        </authorList>
    </citation>
    <scope>NUCLEOTIDE SEQUENCE</scope>
    <source>
        <tissue evidence="2">Shoot tissue taken approximately 20 cm above the soil surface</tissue>
    </source>
</reference>
<accession>A0A0A9D191</accession>
<evidence type="ECO:0000256" key="1">
    <source>
        <dbReference type="SAM" id="MobiDB-lite"/>
    </source>
</evidence>
<name>A0A0A9D191_ARUDO</name>
<sequence>MVLPPEVSLTTSSPSSGLVAFFLCPNSAESVGDALFFFVGAALSSSSSLAPAHLEVDMFLMVGYSSSSSIILLSSCSCNFSALSIPTVGSISIGDFSTANLTGMWSCGDSEGGGGSSAGTDSTTFLPLAASECGGFGLSLSQIIGENFLFLLGDGTAVPAAVAAAPAASLSLLELGTPFSMALCGLPPESSDALPLSNSPGSRSPSLPTRRLLGGGERRRPWPLATSLPRRRSASRWRPARWWWCSLLLLEASASSSRSRSRSLAS</sequence>